<dbReference type="GeneID" id="61528937"/>
<dbReference type="OrthoDB" id="8634428at2"/>
<evidence type="ECO:0000313" key="1">
    <source>
        <dbReference type="EMBL" id="ANJ75392.1"/>
    </source>
</evidence>
<proteinExistence type="predicted"/>
<dbReference type="Proteomes" id="UP000078572">
    <property type="component" value="Chromosome 2"/>
</dbReference>
<reference evidence="2" key="1">
    <citation type="submission" date="2016-06" db="EMBL/GenBank/DDBJ databases">
        <authorList>
            <person name="Xu Y."/>
            <person name="Nagy A."/>
            <person name="Yan X."/>
            <person name="Kim S.W."/>
            <person name="Haley B."/>
            <person name="Liu N.T."/>
            <person name="Nou X."/>
        </authorList>
    </citation>
    <scope>NUCLEOTIDE SEQUENCE [LARGE SCALE GENOMIC DNA]</scope>
    <source>
        <strain evidence="2">ATCC 49129</strain>
    </source>
</reference>
<keyword evidence="2" id="KW-1185">Reference proteome</keyword>
<evidence type="ECO:0000313" key="2">
    <source>
        <dbReference type="Proteomes" id="UP000078572"/>
    </source>
</evidence>
<name>A0A192A526_9RALS</name>
<accession>A0A192A526</accession>
<organism evidence="1 2">
    <name type="scientific">Ralstonia insidiosa</name>
    <dbReference type="NCBI Taxonomy" id="190721"/>
    <lineage>
        <taxon>Bacteria</taxon>
        <taxon>Pseudomonadati</taxon>
        <taxon>Pseudomonadota</taxon>
        <taxon>Betaproteobacteria</taxon>
        <taxon>Burkholderiales</taxon>
        <taxon>Burkholderiaceae</taxon>
        <taxon>Ralstonia</taxon>
    </lineage>
</organism>
<dbReference type="EMBL" id="CP016023">
    <property type="protein sequence ID" value="ANJ75392.1"/>
    <property type="molecule type" value="Genomic_DNA"/>
</dbReference>
<protein>
    <submittedName>
        <fullName evidence="1">Uncharacterized protein</fullName>
    </submittedName>
</protein>
<gene>
    <name evidence="1" type="ORF">A9Y76_23120</name>
</gene>
<sequence>MAARLFRSGLTLLAAFVVVWIAVIVWWQSTNRMPSTADIVTYLFLLPLGMVIGYWVIKRALDGIRSNVAAGRELSAAAPAAAAKSDGTPADPQDATRHWRAVLLASALRAPGGSDAASLVDAVQASTQPGLTDVQGFGQPIFAAPVDGLDIEDLRTELTERHPDVDWLDEQLRALTLAGQVAEELAAHAVAQQPEPAGPDATRLVITALLPREWTPQQQAIADAWLRQRISVIWPTNHLTLEPITAKGDADALLLLDRATQAVNRTSDERVLRMLVVADSLVGPSAVEQLTQQEQLFEANRQHGRVPGEAAAGVLLCAPALAAAPATPSVDGTGDDTPPAAITITRASVARLEAPTPDRGQPQLEALNGAVRHVLETLAAAAAPAEANSKTPPADAKPAATDAEPLVASVVTDTGMHPVRTVEVARIVSERFPTLDVAADLLPLGTPCGYVGAAGALLPVVVAHQLSQQSGKPVLAITANDIQQRGAIAVVPRLT</sequence>
<dbReference type="RefSeq" id="WP_064807959.1">
    <property type="nucleotide sequence ID" value="NZ_CP016023.1"/>
</dbReference>
<dbReference type="AlphaFoldDB" id="A0A192A526"/>
<dbReference type="STRING" id="190721.ACS15_5038"/>